<evidence type="ECO:0000313" key="4">
    <source>
        <dbReference type="Proteomes" id="UP000325030"/>
    </source>
</evidence>
<dbReference type="KEGG" id="step:IC006_0555"/>
<dbReference type="Proteomes" id="UP000325030">
    <property type="component" value="Chromosome"/>
</dbReference>
<name>A0A510DSX8_9CREN</name>
<evidence type="ECO:0000313" key="2">
    <source>
        <dbReference type="EMBL" id="BBG26022.1"/>
    </source>
</evidence>
<evidence type="ECO:0000313" key="3">
    <source>
        <dbReference type="Proteomes" id="UP000322983"/>
    </source>
</evidence>
<dbReference type="EMBL" id="AP018929">
    <property type="protein sequence ID" value="BBG23271.1"/>
    <property type="molecule type" value="Genomic_DNA"/>
</dbReference>
<protein>
    <submittedName>
        <fullName evidence="1">Uncharacterized protein</fullName>
    </submittedName>
</protein>
<dbReference type="EMBL" id="AP018930">
    <property type="protein sequence ID" value="BBG26022.1"/>
    <property type="molecule type" value="Genomic_DNA"/>
</dbReference>
<accession>A0A510DSX8</accession>
<reference evidence="4" key="1">
    <citation type="submission" date="2018-09" db="EMBL/GenBank/DDBJ databases">
        <title>Complete Genome Sequencing of Sulfolobus sp. JCM 16834.</title>
        <authorList>
            <person name="Kato S."/>
            <person name="Itoh T."/>
            <person name="Ohkuma M."/>
        </authorList>
    </citation>
    <scope>NUCLEOTIDE SEQUENCE [LARGE SCALE GENOMIC DNA]</scope>
    <source>
        <strain evidence="4">IC-007</strain>
    </source>
</reference>
<dbReference type="AlphaFoldDB" id="A0A510DSX8"/>
<dbReference type="Proteomes" id="UP000322983">
    <property type="component" value="Chromosome"/>
</dbReference>
<proteinExistence type="predicted"/>
<keyword evidence="3" id="KW-1185">Reference proteome</keyword>
<accession>A0A510E0N1</accession>
<gene>
    <name evidence="1" type="ORF">IC006_0555</name>
    <name evidence="2" type="ORF">IC007_0527</name>
</gene>
<organism evidence="1 3">
    <name type="scientific">Sulfuracidifex tepidarius</name>
    <dbReference type="NCBI Taxonomy" id="1294262"/>
    <lineage>
        <taxon>Archaea</taxon>
        <taxon>Thermoproteota</taxon>
        <taxon>Thermoprotei</taxon>
        <taxon>Sulfolobales</taxon>
        <taxon>Sulfolobaceae</taxon>
        <taxon>Sulfuracidifex</taxon>
    </lineage>
</organism>
<sequence>MHLSPSFMPYRGVDGVYSSLLREPTSLQLASTTPPSGRE</sequence>
<evidence type="ECO:0000313" key="1">
    <source>
        <dbReference type="EMBL" id="BBG23271.1"/>
    </source>
</evidence>
<reference evidence="1 3" key="2">
    <citation type="journal article" date="2020" name="Int. J. Syst. Evol. Microbiol.">
        <title>Sulfuracidifex tepidarius gen. nov., sp. nov. and transfer of Sulfolobus metallicus Huber and Stetter 1992 to the genus Sulfuracidifex as Sulfuracidifex metallicus comb. nov.</title>
        <authorList>
            <person name="Itoh T."/>
            <person name="Miura T."/>
            <person name="Sakai H.D."/>
            <person name="Kato S."/>
            <person name="Ohkuma M."/>
            <person name="Takashina T."/>
        </authorList>
    </citation>
    <scope>NUCLEOTIDE SEQUENCE [LARGE SCALE GENOMIC DNA]</scope>
    <source>
        <strain evidence="1 3">IC-006</strain>
        <strain evidence="2">IC-007</strain>
    </source>
</reference>